<evidence type="ECO:0000256" key="6">
    <source>
        <dbReference type="RuleBase" id="RU363034"/>
    </source>
</evidence>
<dbReference type="InterPro" id="IPR001314">
    <property type="entry name" value="Peptidase_S1A"/>
</dbReference>
<keyword evidence="11" id="KW-1185">Reference proteome</keyword>
<dbReference type="AlphaFoldDB" id="A0AAW1KFL0"/>
<dbReference type="Gene3D" id="2.40.10.10">
    <property type="entry name" value="Trypsin-like serine proteases"/>
    <property type="match status" value="6"/>
</dbReference>
<evidence type="ECO:0000256" key="1">
    <source>
        <dbReference type="ARBA" id="ARBA00022670"/>
    </source>
</evidence>
<evidence type="ECO:0000256" key="5">
    <source>
        <dbReference type="ARBA" id="ARBA00024195"/>
    </source>
</evidence>
<dbReference type="CDD" id="cd00190">
    <property type="entry name" value="Tryp_SPc"/>
    <property type="match status" value="4"/>
</dbReference>
<reference evidence="10 11" key="1">
    <citation type="journal article" date="2024" name="BMC Genomics">
        <title>De novo assembly and annotation of Popillia japonica's genome with initial clues to its potential as an invasive pest.</title>
        <authorList>
            <person name="Cucini C."/>
            <person name="Boschi S."/>
            <person name="Funari R."/>
            <person name="Cardaioli E."/>
            <person name="Iannotti N."/>
            <person name="Marturano G."/>
            <person name="Paoli F."/>
            <person name="Bruttini M."/>
            <person name="Carapelli A."/>
            <person name="Frati F."/>
            <person name="Nardi F."/>
        </authorList>
    </citation>
    <scope>NUCLEOTIDE SEQUENCE [LARGE SCALE GENOMIC DNA]</scope>
    <source>
        <strain evidence="10">DMR45628</strain>
    </source>
</reference>
<keyword evidence="3 6" id="KW-0720">Serine protease</keyword>
<dbReference type="InterPro" id="IPR050430">
    <property type="entry name" value="Peptidase_S1"/>
</dbReference>
<dbReference type="PROSITE" id="PS50240">
    <property type="entry name" value="TRYPSIN_DOM"/>
    <property type="match status" value="4"/>
</dbReference>
<dbReference type="FunFam" id="2.40.10.10:FF:000002">
    <property type="entry name" value="Transmembrane protease serine"/>
    <property type="match status" value="2"/>
</dbReference>
<dbReference type="InterPro" id="IPR001254">
    <property type="entry name" value="Trypsin_dom"/>
</dbReference>
<keyword evidence="7" id="KW-1133">Transmembrane helix</keyword>
<dbReference type="Pfam" id="PF00089">
    <property type="entry name" value="Trypsin"/>
    <property type="match status" value="5"/>
</dbReference>
<evidence type="ECO:0000256" key="3">
    <source>
        <dbReference type="ARBA" id="ARBA00022825"/>
    </source>
</evidence>
<keyword evidence="8" id="KW-0732">Signal</keyword>
<dbReference type="PRINTS" id="PR00722">
    <property type="entry name" value="CHYMOTRYPSIN"/>
</dbReference>
<keyword evidence="1 6" id="KW-0645">Protease</keyword>
<comment type="caution">
    <text evidence="10">The sequence shown here is derived from an EMBL/GenBank/DDBJ whole genome shotgun (WGS) entry which is preliminary data.</text>
</comment>
<feature type="domain" description="Peptidase S1" evidence="9">
    <location>
        <begin position="1000"/>
        <end position="1232"/>
    </location>
</feature>
<sequence length="1257" mass="137032">MFSMKTCFFLLYLYLELSGRVSPAPTYEEQGQFNQTNRIIGGQPVLHRSQFPFQVSLRYNAWPMCGASIIDNRHLLTAAHCVTNDNGRLRDKTRYHAVVGDLRTNINSPTTVIRRILNIFVHENYNPSTIVSDVAVLRVESLIFNANINSIPLAANLPPPNTNCTISGWGLTDFEGDPSPILLFAHVLLLSHQTCLQSYASYLLGGMICAGFPGRDSCSFLHVTVIRRILNIFVHENYNPSTIVSDVAVLRVESLIFNANINSIPLAANLPPPNTNCTISGWGLTDFEGDPSPILLFAHVLLLSHQTCLQSYASYLLGGMICAGFPGRDSCSGDSGGPLVCNGIQVGIVSWGVRCGDPEFPGVYASVPTYVDWIRTQQRRSSASYAVIYAYISPFNHVFLFFVSISFSYYLNLFYLKACVFVLSVGFVWSEETANSTLPQSANNRIVGGLPVQQRSLFAFQVSLRFDRFPVCGGSIIDHRHVLTAAHCVTDLRGRVLSPNRFQAVVGDLRTDIVSPTTVVAQVTNIFVHEQYNPQTVVSDVAVLRVENMTFNTNINRISLAQLLPANNTNSQLLPANNTNCTVSGWGVTSNEGIPSPLLLYVGDVGVPFLTNEVCQNAFAADFRPGSMICAGYEGRDSCAGDSGGPLVCHGTQVGIVSWGIGCGHANFPGVYASVPNYRQWIEAQQQRSASTVSSISCQAIPTEDTKDGTDELVDGSSRIIGGILVANRSQFPYQVSLFLDNAPICSASIIDHRNLLTAAHCVTDRDGKSLALSRFKAVIGGLVIDGNEPDFSSTTKEIRFIIVHENFNPMNRMNNLAILRIDALTFNVNITGWGATSYGGIPSRLLRFATVPLVPQATCRQHFGSLILPSMVCAGSQATDACMGDEGTALVCNGQQFGILSWGLGCGDATLPISSQISYKMWALGTCVVLYFVSIANAQNITYESVNNGQPHTVNVTITNQNNTFESANNTQPNFLNGTINNQNGSTDNIQPYSPNSRIVGGQIVRRREDFPYQVSLRWRRGNQPFCGASIIDERNLLTTASCVTDDEGNLRSTSEMQAVVGDLITTIPSTTTVVKRIQHIFIHDQYSSVTRDNDIAILRINNLTFNAVVAPVTLRTAALPPNYPNTICTVSGWGTLFSGGPPSQSLRYVQVPLVSFLICNQSYAPLLRPTMICAGAYRSGACEEDYGGPLVCGNEQFGIVSFSRGCGEVGLPTVFTAVHLQNTWISQTRVRDSSNFIYLNSFIILFTLVAYVLIV</sequence>
<dbReference type="SUPFAM" id="SSF50494">
    <property type="entry name" value="Trypsin-like serine proteases"/>
    <property type="match status" value="5"/>
</dbReference>
<dbReference type="SMART" id="SM00020">
    <property type="entry name" value="Tryp_SPc"/>
    <property type="match status" value="5"/>
</dbReference>
<feature type="signal peptide" evidence="8">
    <location>
        <begin position="1"/>
        <end position="23"/>
    </location>
</feature>
<gene>
    <name evidence="10" type="ORF">QE152_g23769</name>
</gene>
<feature type="domain" description="Peptidase S1" evidence="9">
    <location>
        <begin position="39"/>
        <end position="379"/>
    </location>
</feature>
<evidence type="ECO:0000313" key="11">
    <source>
        <dbReference type="Proteomes" id="UP001458880"/>
    </source>
</evidence>
<evidence type="ECO:0000259" key="9">
    <source>
        <dbReference type="PROSITE" id="PS50240"/>
    </source>
</evidence>
<keyword evidence="7" id="KW-0812">Transmembrane</keyword>
<dbReference type="GO" id="GO:0006508">
    <property type="term" value="P:proteolysis"/>
    <property type="evidence" value="ECO:0007669"/>
    <property type="project" value="UniProtKB-KW"/>
</dbReference>
<dbReference type="FunFam" id="2.40.10.10:FF:000068">
    <property type="entry name" value="transmembrane protease serine 2"/>
    <property type="match status" value="3"/>
</dbReference>
<accession>A0AAW1KFL0</accession>
<keyword evidence="7" id="KW-0472">Membrane</keyword>
<name>A0AAW1KFL0_POPJA</name>
<keyword evidence="2 6" id="KW-0378">Hydrolase</keyword>
<keyword evidence="4" id="KW-1015">Disulfide bond</keyword>
<feature type="transmembrane region" description="Helical" evidence="7">
    <location>
        <begin position="1238"/>
        <end position="1256"/>
    </location>
</feature>
<dbReference type="PROSITE" id="PS00134">
    <property type="entry name" value="TRYPSIN_HIS"/>
    <property type="match status" value="3"/>
</dbReference>
<dbReference type="GO" id="GO:0004252">
    <property type="term" value="F:serine-type endopeptidase activity"/>
    <property type="evidence" value="ECO:0007669"/>
    <property type="project" value="InterPro"/>
</dbReference>
<evidence type="ECO:0000256" key="7">
    <source>
        <dbReference type="SAM" id="Phobius"/>
    </source>
</evidence>
<dbReference type="InterPro" id="IPR043504">
    <property type="entry name" value="Peptidase_S1_PA_chymotrypsin"/>
</dbReference>
<feature type="domain" description="Peptidase S1" evidence="9">
    <location>
        <begin position="446"/>
        <end position="687"/>
    </location>
</feature>
<dbReference type="InterPro" id="IPR033116">
    <property type="entry name" value="TRYPSIN_SER"/>
</dbReference>
<evidence type="ECO:0000256" key="2">
    <source>
        <dbReference type="ARBA" id="ARBA00022801"/>
    </source>
</evidence>
<dbReference type="InterPro" id="IPR018114">
    <property type="entry name" value="TRYPSIN_HIS"/>
</dbReference>
<dbReference type="PANTHER" id="PTHR24276">
    <property type="entry name" value="POLYSERASE-RELATED"/>
    <property type="match status" value="1"/>
</dbReference>
<evidence type="ECO:0000256" key="4">
    <source>
        <dbReference type="ARBA" id="ARBA00023157"/>
    </source>
</evidence>
<proteinExistence type="inferred from homology"/>
<organism evidence="10 11">
    <name type="scientific">Popillia japonica</name>
    <name type="common">Japanese beetle</name>
    <dbReference type="NCBI Taxonomy" id="7064"/>
    <lineage>
        <taxon>Eukaryota</taxon>
        <taxon>Metazoa</taxon>
        <taxon>Ecdysozoa</taxon>
        <taxon>Arthropoda</taxon>
        <taxon>Hexapoda</taxon>
        <taxon>Insecta</taxon>
        <taxon>Pterygota</taxon>
        <taxon>Neoptera</taxon>
        <taxon>Endopterygota</taxon>
        <taxon>Coleoptera</taxon>
        <taxon>Polyphaga</taxon>
        <taxon>Scarabaeiformia</taxon>
        <taxon>Scarabaeidae</taxon>
        <taxon>Rutelinae</taxon>
        <taxon>Popillia</taxon>
    </lineage>
</organism>
<feature type="domain" description="Peptidase S1" evidence="9">
    <location>
        <begin position="720"/>
        <end position="948"/>
    </location>
</feature>
<dbReference type="InterPro" id="IPR009003">
    <property type="entry name" value="Peptidase_S1_PA"/>
</dbReference>
<protein>
    <submittedName>
        <fullName evidence="10">Trypsin</fullName>
    </submittedName>
</protein>
<dbReference type="Proteomes" id="UP001458880">
    <property type="component" value="Unassembled WGS sequence"/>
</dbReference>
<evidence type="ECO:0000313" key="10">
    <source>
        <dbReference type="EMBL" id="KAK9717377.1"/>
    </source>
</evidence>
<dbReference type="PROSITE" id="PS00135">
    <property type="entry name" value="TRYPSIN_SER"/>
    <property type="match status" value="2"/>
</dbReference>
<comment type="similarity">
    <text evidence="5">Belongs to the peptidase S1 family. CLIP subfamily.</text>
</comment>
<dbReference type="PANTHER" id="PTHR24276:SF91">
    <property type="entry name" value="AT26814P-RELATED"/>
    <property type="match status" value="1"/>
</dbReference>
<feature type="chain" id="PRO_5044024889" evidence="8">
    <location>
        <begin position="24"/>
        <end position="1257"/>
    </location>
</feature>
<dbReference type="EMBL" id="JASPKY010000242">
    <property type="protein sequence ID" value="KAK9717377.1"/>
    <property type="molecule type" value="Genomic_DNA"/>
</dbReference>
<evidence type="ECO:0000256" key="8">
    <source>
        <dbReference type="SAM" id="SignalP"/>
    </source>
</evidence>